<protein>
    <recommendedName>
        <fullName evidence="5">phosphoglycolate phosphatase</fullName>
        <ecNumber evidence="5">3.1.3.18</ecNumber>
    </recommendedName>
</protein>
<evidence type="ECO:0000256" key="7">
    <source>
        <dbReference type="ARBA" id="ARBA00022801"/>
    </source>
</evidence>
<dbReference type="UniPathway" id="UPA00865">
    <property type="reaction ID" value="UER00834"/>
</dbReference>
<dbReference type="InterPro" id="IPR050155">
    <property type="entry name" value="HAD-like_hydrolase_sf"/>
</dbReference>
<evidence type="ECO:0000256" key="3">
    <source>
        <dbReference type="ARBA" id="ARBA00004818"/>
    </source>
</evidence>
<comment type="cofactor">
    <cofactor evidence="2">
        <name>Mg(2+)</name>
        <dbReference type="ChEBI" id="CHEBI:18420"/>
    </cofactor>
</comment>
<dbReference type="GO" id="GO:0005829">
    <property type="term" value="C:cytosol"/>
    <property type="evidence" value="ECO:0007669"/>
    <property type="project" value="TreeGrafter"/>
</dbReference>
<dbReference type="EC" id="3.1.3.18" evidence="5"/>
<dbReference type="HAMAP" id="MF_00495">
    <property type="entry name" value="GPH_hydrolase_bact"/>
    <property type="match status" value="1"/>
</dbReference>
<dbReference type="SUPFAM" id="SSF56784">
    <property type="entry name" value="HAD-like"/>
    <property type="match status" value="1"/>
</dbReference>
<evidence type="ECO:0000313" key="10">
    <source>
        <dbReference type="EMBL" id="VBB69195.1"/>
    </source>
</evidence>
<keyword evidence="9" id="KW-0119">Carbohydrate metabolism</keyword>
<dbReference type="FunFam" id="3.40.50.1000:FF:000022">
    <property type="entry name" value="Phosphoglycolate phosphatase"/>
    <property type="match status" value="1"/>
</dbReference>
<dbReference type="InterPro" id="IPR036412">
    <property type="entry name" value="HAD-like_sf"/>
</dbReference>
<reference evidence="10" key="1">
    <citation type="submission" date="2018-10" db="EMBL/GenBank/DDBJ databases">
        <authorList>
            <person name="Gruber-Vodicka H."/>
            <person name="Jaeckle O."/>
        </authorList>
    </citation>
    <scope>NUCLEOTIDE SEQUENCE</scope>
</reference>
<dbReference type="NCBIfam" id="TIGR01549">
    <property type="entry name" value="HAD-SF-IA-v1"/>
    <property type="match status" value="1"/>
</dbReference>
<dbReference type="SFLD" id="SFLDG01129">
    <property type="entry name" value="C1.5:_HAD__Beta-PGM__Phosphata"/>
    <property type="match status" value="1"/>
</dbReference>
<dbReference type="InterPro" id="IPR023214">
    <property type="entry name" value="HAD_sf"/>
</dbReference>
<dbReference type="Gene3D" id="1.10.150.240">
    <property type="entry name" value="Putative phosphatase, domain 2"/>
    <property type="match status" value="1"/>
</dbReference>
<evidence type="ECO:0000256" key="8">
    <source>
        <dbReference type="ARBA" id="ARBA00022842"/>
    </source>
</evidence>
<dbReference type="InterPro" id="IPR041492">
    <property type="entry name" value="HAD_2"/>
</dbReference>
<dbReference type="Pfam" id="PF13419">
    <property type="entry name" value="HAD_2"/>
    <property type="match status" value="1"/>
</dbReference>
<dbReference type="AlphaFoldDB" id="A0A484H711"/>
<dbReference type="SFLD" id="SFLDG01135">
    <property type="entry name" value="C1.5.6:_HAD__Beta-PGM__Phospha"/>
    <property type="match status" value="1"/>
</dbReference>
<dbReference type="InterPro" id="IPR006439">
    <property type="entry name" value="HAD-SF_hydro_IA"/>
</dbReference>
<evidence type="ECO:0000256" key="5">
    <source>
        <dbReference type="ARBA" id="ARBA00013078"/>
    </source>
</evidence>
<evidence type="ECO:0000256" key="2">
    <source>
        <dbReference type="ARBA" id="ARBA00001946"/>
    </source>
</evidence>
<keyword evidence="7 10" id="KW-0378">Hydrolase</keyword>
<proteinExistence type="inferred from homology"/>
<dbReference type="NCBIfam" id="TIGR01509">
    <property type="entry name" value="HAD-SF-IA-v3"/>
    <property type="match status" value="1"/>
</dbReference>
<dbReference type="GO" id="GO:0006281">
    <property type="term" value="P:DNA repair"/>
    <property type="evidence" value="ECO:0007669"/>
    <property type="project" value="TreeGrafter"/>
</dbReference>
<evidence type="ECO:0000256" key="6">
    <source>
        <dbReference type="ARBA" id="ARBA00022723"/>
    </source>
</evidence>
<evidence type="ECO:0000256" key="4">
    <source>
        <dbReference type="ARBA" id="ARBA00006171"/>
    </source>
</evidence>
<dbReference type="GO" id="GO:0046295">
    <property type="term" value="P:glycolate biosynthetic process"/>
    <property type="evidence" value="ECO:0007669"/>
    <property type="project" value="UniProtKB-UniPathway"/>
</dbReference>
<keyword evidence="8" id="KW-0460">Magnesium</keyword>
<comment type="pathway">
    <text evidence="3">Organic acid metabolism; glycolate biosynthesis; glycolate from 2-phosphoglycolate: step 1/1.</text>
</comment>
<dbReference type="GO" id="GO:0005975">
    <property type="term" value="P:carbohydrate metabolic process"/>
    <property type="evidence" value="ECO:0007669"/>
    <property type="project" value="InterPro"/>
</dbReference>
<dbReference type="Gene3D" id="3.40.50.1000">
    <property type="entry name" value="HAD superfamily/HAD-like"/>
    <property type="match status" value="1"/>
</dbReference>
<dbReference type="NCBIfam" id="TIGR01449">
    <property type="entry name" value="PGP_bact"/>
    <property type="match status" value="1"/>
</dbReference>
<dbReference type="PANTHER" id="PTHR43434">
    <property type="entry name" value="PHOSPHOGLYCOLATE PHOSPHATASE"/>
    <property type="match status" value="1"/>
</dbReference>
<dbReference type="SFLD" id="SFLDS00003">
    <property type="entry name" value="Haloacid_Dehalogenase"/>
    <property type="match status" value="1"/>
</dbReference>
<dbReference type="GO" id="GO:0008967">
    <property type="term" value="F:phosphoglycolate phosphatase activity"/>
    <property type="evidence" value="ECO:0007669"/>
    <property type="project" value="UniProtKB-EC"/>
</dbReference>
<dbReference type="PANTHER" id="PTHR43434:SF1">
    <property type="entry name" value="PHOSPHOGLYCOLATE PHOSPHATASE"/>
    <property type="match status" value="1"/>
</dbReference>
<sequence length="232" mass="24866">MSYASTPHTIIFDLDGTLIDSANDVTHAVNLMLSEQSLPTLPVERVRPMIGEGVHVLIEKVMFATGVTSASETLLAHCAARYQHFYARYPAAHTVVYDGVPEVLAALQAEGCQLGLCTNKPQTITQLVLEALDMTHYFTAVVGGGSTPFRKPDARPLWTVLDQIGVARAACVYVGDSEVDVATARNAGMPLVLVSYGYARIPVGELAADARINSFRDLPAVLAGFTGQVSKF</sequence>
<dbReference type="EMBL" id="LR026963">
    <property type="protein sequence ID" value="VBB69195.1"/>
    <property type="molecule type" value="Genomic_DNA"/>
</dbReference>
<dbReference type="InterPro" id="IPR023198">
    <property type="entry name" value="PGP-like_dom2"/>
</dbReference>
<evidence type="ECO:0000256" key="1">
    <source>
        <dbReference type="ARBA" id="ARBA00000830"/>
    </source>
</evidence>
<dbReference type="GO" id="GO:0046872">
    <property type="term" value="F:metal ion binding"/>
    <property type="evidence" value="ECO:0007669"/>
    <property type="project" value="UniProtKB-KW"/>
</dbReference>
<keyword evidence="6" id="KW-0479">Metal-binding</keyword>
<gene>
    <name evidence="10" type="ORF">RIEGSTA812A_PEG_668</name>
</gene>
<comment type="catalytic activity">
    <reaction evidence="1">
        <text>2-phosphoglycolate + H2O = glycolate + phosphate</text>
        <dbReference type="Rhea" id="RHEA:14369"/>
        <dbReference type="ChEBI" id="CHEBI:15377"/>
        <dbReference type="ChEBI" id="CHEBI:29805"/>
        <dbReference type="ChEBI" id="CHEBI:43474"/>
        <dbReference type="ChEBI" id="CHEBI:58033"/>
        <dbReference type="EC" id="3.1.3.18"/>
    </reaction>
</comment>
<dbReference type="InterPro" id="IPR037512">
    <property type="entry name" value="PGPase_prok"/>
</dbReference>
<comment type="similarity">
    <text evidence="4">Belongs to the HAD-like hydrolase superfamily. CbbY/CbbZ/Gph/YieH family.</text>
</comment>
<evidence type="ECO:0000256" key="9">
    <source>
        <dbReference type="ARBA" id="ARBA00023277"/>
    </source>
</evidence>
<accession>A0A484H711</accession>
<name>A0A484H711_9ZZZZ</name>
<organism evidence="10">
    <name type="scientific">invertebrate metagenome</name>
    <dbReference type="NCBI Taxonomy" id="1711999"/>
    <lineage>
        <taxon>unclassified sequences</taxon>
        <taxon>metagenomes</taxon>
        <taxon>organismal metagenomes</taxon>
    </lineage>
</organism>